<proteinExistence type="predicted"/>
<protein>
    <recommendedName>
        <fullName evidence="3">Nucleotidyltransferase family protein</fullName>
    </recommendedName>
</protein>
<dbReference type="EMBL" id="FQ312005">
    <property type="protein sequence ID" value="CBW26847.1"/>
    <property type="molecule type" value="Genomic_DNA"/>
</dbReference>
<organism evidence="1 2">
    <name type="scientific">Halobacteriovorax marinus (strain ATCC BAA-682 / DSM 15412 / SJ)</name>
    <name type="common">Bacteriovorax marinus</name>
    <dbReference type="NCBI Taxonomy" id="862908"/>
    <lineage>
        <taxon>Bacteria</taxon>
        <taxon>Pseudomonadati</taxon>
        <taxon>Bdellovibrionota</taxon>
        <taxon>Bacteriovoracia</taxon>
        <taxon>Bacteriovoracales</taxon>
        <taxon>Halobacteriovoraceae</taxon>
        <taxon>Halobacteriovorax</taxon>
    </lineage>
</organism>
<evidence type="ECO:0000313" key="2">
    <source>
        <dbReference type="Proteomes" id="UP000008963"/>
    </source>
</evidence>
<reference evidence="2" key="1">
    <citation type="journal article" date="2013" name="ISME J.">
        <title>A small predatory core genome in the divergent marine Bacteriovorax marinus SJ and the terrestrial Bdellovibrio bacteriovorus.</title>
        <authorList>
            <person name="Crossman L.C."/>
            <person name="Chen H."/>
            <person name="Cerdeno-Tarraga A.M."/>
            <person name="Brooks K."/>
            <person name="Quail M.A."/>
            <person name="Pineiro S.A."/>
            <person name="Hobley L."/>
            <person name="Sockett R.E."/>
            <person name="Bentley S.D."/>
            <person name="Parkhill J."/>
            <person name="Williams H.N."/>
            <person name="Stine O.C."/>
        </authorList>
    </citation>
    <scope>NUCLEOTIDE SEQUENCE [LARGE SCALE GENOMIC DNA]</scope>
    <source>
        <strain evidence="2">ATCC BAA-682 / DSM 15412 / SJ</strain>
    </source>
</reference>
<dbReference type="PATRIC" id="fig|862908.3.peg.1934"/>
<dbReference type="KEGG" id="bmx:BMS_2035"/>
<dbReference type="HOGENOM" id="CLU_106322_1_0_7"/>
<dbReference type="OrthoDB" id="5405644at2"/>
<dbReference type="AlphaFoldDB" id="E1X317"/>
<dbReference type="Proteomes" id="UP000008963">
    <property type="component" value="Chromosome"/>
</dbReference>
<dbReference type="eggNOG" id="ENOG5031SP3">
    <property type="taxonomic scope" value="Bacteria"/>
</dbReference>
<accession>E1X317</accession>
<dbReference type="STRING" id="862908.BMS_2035"/>
<evidence type="ECO:0008006" key="3">
    <source>
        <dbReference type="Google" id="ProtNLM"/>
    </source>
</evidence>
<keyword evidence="2" id="KW-1185">Reference proteome</keyword>
<evidence type="ECO:0000313" key="1">
    <source>
        <dbReference type="EMBL" id="CBW26847.1"/>
    </source>
</evidence>
<sequence>MMRIDFKNCSEEELWLYVGKHLAIHGFEAVLVGGAVVSIYTEGAYESGDLDFIIQNLSKDRLPEVMKKIGFLKKGKNYIHPDCKHLFIEFPPGPLSIGEDSSIKEIEREVHGSRIKILSPTDCIKDRLSSYIYFKARECFDQAILVAKAQKFNKSALRRWCEGEGRVDVFKEFINQLEKLK</sequence>
<gene>
    <name evidence="1" type="ordered locus">BMS_2035</name>
</gene>
<name>E1X317_HALMS</name>